<keyword evidence="9" id="KW-1133">Transmembrane helix</keyword>
<dbReference type="Gene3D" id="3.90.180.10">
    <property type="entry name" value="Medium-chain alcohol dehydrogenases, catalytic domain"/>
    <property type="match status" value="1"/>
</dbReference>
<evidence type="ECO:0000256" key="8">
    <source>
        <dbReference type="RuleBase" id="RU361277"/>
    </source>
</evidence>
<dbReference type="SUPFAM" id="SSF50129">
    <property type="entry name" value="GroES-like"/>
    <property type="match status" value="1"/>
</dbReference>
<feature type="transmembrane region" description="Helical" evidence="9">
    <location>
        <begin position="236"/>
        <end position="255"/>
    </location>
</feature>
<accession>A0ABP0HBI1</accession>
<dbReference type="InterPro" id="IPR036291">
    <property type="entry name" value="NAD(P)-bd_dom_sf"/>
</dbReference>
<feature type="transmembrane region" description="Helical" evidence="9">
    <location>
        <begin position="96"/>
        <end position="116"/>
    </location>
</feature>
<comment type="caution">
    <text evidence="12">The sequence shown here is derived from an EMBL/GenBank/DDBJ whole genome shotgun (WGS) entry which is preliminary data.</text>
</comment>
<keyword evidence="14" id="KW-1185">Reference proteome</keyword>
<dbReference type="PANTHER" id="PTHR42940">
    <property type="entry name" value="ALCOHOL DEHYDROGENASE 1-RELATED"/>
    <property type="match status" value="1"/>
</dbReference>
<feature type="transmembrane region" description="Helical" evidence="9">
    <location>
        <begin position="401"/>
        <end position="423"/>
    </location>
</feature>
<organism evidence="12 14">
    <name type="scientific">Durusdinium trenchii</name>
    <dbReference type="NCBI Taxonomy" id="1381693"/>
    <lineage>
        <taxon>Eukaryota</taxon>
        <taxon>Sar</taxon>
        <taxon>Alveolata</taxon>
        <taxon>Dinophyceae</taxon>
        <taxon>Suessiales</taxon>
        <taxon>Symbiodiniaceae</taxon>
        <taxon>Durusdinium</taxon>
    </lineage>
</organism>
<feature type="domain" description="Alcohol dehydrogenase-like N-terminal" evidence="11">
    <location>
        <begin position="427"/>
        <end position="525"/>
    </location>
</feature>
<evidence type="ECO:0000256" key="9">
    <source>
        <dbReference type="SAM" id="Phobius"/>
    </source>
</evidence>
<dbReference type="Pfam" id="PF00107">
    <property type="entry name" value="ADH_zinc_N"/>
    <property type="match status" value="1"/>
</dbReference>
<dbReference type="SUPFAM" id="SSF103473">
    <property type="entry name" value="MFS general substrate transporter"/>
    <property type="match status" value="1"/>
</dbReference>
<evidence type="ECO:0000313" key="13">
    <source>
        <dbReference type="EMBL" id="CAK9014554.1"/>
    </source>
</evidence>
<dbReference type="InterPro" id="IPR013149">
    <property type="entry name" value="ADH-like_C"/>
</dbReference>
<keyword evidence="5 8" id="KW-0862">Zinc</keyword>
<feature type="non-terminal residue" evidence="12">
    <location>
        <position position="1"/>
    </location>
</feature>
<keyword evidence="9" id="KW-0812">Transmembrane</keyword>
<evidence type="ECO:0000256" key="3">
    <source>
        <dbReference type="ARBA" id="ARBA00013190"/>
    </source>
</evidence>
<dbReference type="Pfam" id="PF18943">
    <property type="entry name" value="DUF5690"/>
    <property type="match status" value="1"/>
</dbReference>
<feature type="transmembrane region" description="Helical" evidence="9">
    <location>
        <begin position="275"/>
        <end position="294"/>
    </location>
</feature>
<dbReference type="InterPro" id="IPR013154">
    <property type="entry name" value="ADH-like_N"/>
</dbReference>
<dbReference type="InterPro" id="IPR017743">
    <property type="entry name" value="ADH_phosphonate_catab-assoc"/>
</dbReference>
<feature type="transmembrane region" description="Helical" evidence="9">
    <location>
        <begin position="558"/>
        <end position="579"/>
    </location>
</feature>
<dbReference type="PROSITE" id="PS00059">
    <property type="entry name" value="ADH_ZINC"/>
    <property type="match status" value="1"/>
</dbReference>
<dbReference type="EC" id="1.1.1.1" evidence="3"/>
<feature type="transmembrane region" description="Helical" evidence="9">
    <location>
        <begin position="368"/>
        <end position="389"/>
    </location>
</feature>
<keyword evidence="7" id="KW-0520">NAD</keyword>
<keyword evidence="6" id="KW-0560">Oxidoreductase</keyword>
<name>A0ABP0HBI1_9DINO</name>
<dbReference type="PANTHER" id="PTHR42940:SF3">
    <property type="entry name" value="ALCOHOL DEHYDROGENASE 1-RELATED"/>
    <property type="match status" value="1"/>
</dbReference>
<proteinExistence type="inferred from homology"/>
<dbReference type="InterPro" id="IPR043745">
    <property type="entry name" value="DUF5690"/>
</dbReference>
<evidence type="ECO:0000313" key="12">
    <source>
        <dbReference type="EMBL" id="CAK8987227.1"/>
    </source>
</evidence>
<dbReference type="Proteomes" id="UP001642464">
    <property type="component" value="Unassembled WGS sequence"/>
</dbReference>
<evidence type="ECO:0000259" key="11">
    <source>
        <dbReference type="Pfam" id="PF08240"/>
    </source>
</evidence>
<feature type="domain" description="Alcohol dehydrogenase-like C-terminal" evidence="10">
    <location>
        <begin position="566"/>
        <end position="692"/>
    </location>
</feature>
<dbReference type="NCBIfam" id="TIGR03366">
    <property type="entry name" value="HpnZ_proposed"/>
    <property type="match status" value="1"/>
</dbReference>
<evidence type="ECO:0000256" key="1">
    <source>
        <dbReference type="ARBA" id="ARBA00001947"/>
    </source>
</evidence>
<comment type="cofactor">
    <cofactor evidence="1 8">
        <name>Zn(2+)</name>
        <dbReference type="ChEBI" id="CHEBI:29105"/>
    </cofactor>
</comment>
<evidence type="ECO:0000313" key="14">
    <source>
        <dbReference type="Proteomes" id="UP001642464"/>
    </source>
</evidence>
<evidence type="ECO:0000256" key="6">
    <source>
        <dbReference type="ARBA" id="ARBA00023002"/>
    </source>
</evidence>
<dbReference type="SUPFAM" id="SSF51735">
    <property type="entry name" value="NAD(P)-binding Rossmann-fold domains"/>
    <property type="match status" value="1"/>
</dbReference>
<feature type="transmembrane region" description="Helical" evidence="9">
    <location>
        <begin position="334"/>
        <end position="356"/>
    </location>
</feature>
<sequence length="732" mass="78900">QRNPIVQSDDELDGRSGVPQVNAGRWWAIWAVAAAFGTYFCMYAFRKPFTAASFTDVTIEGWSFKTILITTQVAGYMLSKFIGIKVVSEMPPARRATAILLLIGCAEVALVFFGLIPPPWNAVCLFFNGLPLGMVFGLVLGFLEGRRLTEALTAGLCASFIVADGFTKTVGTWLMEQGVSQYWMPAATGGVFLLPLAICVWMLRQVPQPTEDDVAERAVRARMQSAERRELLQRHFVGIVAVVLMYVLVTIVRSIRADFAPALWAALGEPAAPSTFTRSELWVALGVMVVNGLAATIRDNRTAFRVALLTCGSGFAIVVGIIITRSVMPSLGAFPFMVLVGLGLYLPYVAVHTTIFERMLAMTRDVGTVGFLMYLADSFGYLGYVLVMLSRGEAAEGTQFLLFFDAVCWAAAIVSLGCLAICWTRFQPVPTPSVLGHEIVGQIEEFGADASRTDCRGQRLNVGDRVVWALVASCGECLYCQRGLPQKCVDGRKYGHLAAKPGDELHGGLAGHCLLLPGTAMARIPESLPLEVACPTSCATATVAAAFRSAGRLTDRRVCLLGMGMLGLTAAAMADAAGASEIVCVDPNIERCAIASRFGATKCVAPAELLAVVSDIDEDGFDVLFDFSGANEAVTAAWPLLRTGGTVVLVGAVFPGPPLEVPMEQIVRRWLTIRGVHNYSAIDLVQAIEFLEQYGHAYPFQDLVGEWFALEAIEEAFARAKEGTSVRIGVRP</sequence>
<dbReference type="Gene3D" id="3.40.50.720">
    <property type="entry name" value="NAD(P)-binding Rossmann-like Domain"/>
    <property type="match status" value="1"/>
</dbReference>
<dbReference type="Pfam" id="PF08240">
    <property type="entry name" value="ADH_N"/>
    <property type="match status" value="1"/>
</dbReference>
<evidence type="ECO:0000256" key="7">
    <source>
        <dbReference type="ARBA" id="ARBA00023027"/>
    </source>
</evidence>
<feature type="transmembrane region" description="Helical" evidence="9">
    <location>
        <begin position="123"/>
        <end position="143"/>
    </location>
</feature>
<feature type="transmembrane region" description="Helical" evidence="9">
    <location>
        <begin position="26"/>
        <end position="45"/>
    </location>
</feature>
<dbReference type="InterPro" id="IPR036259">
    <property type="entry name" value="MFS_trans_sf"/>
</dbReference>
<dbReference type="InterPro" id="IPR011032">
    <property type="entry name" value="GroES-like_sf"/>
</dbReference>
<comment type="similarity">
    <text evidence="2 8">Belongs to the zinc-containing alcohol dehydrogenase family.</text>
</comment>
<feature type="transmembrane region" description="Helical" evidence="9">
    <location>
        <begin position="306"/>
        <end position="328"/>
    </location>
</feature>
<dbReference type="EMBL" id="CAXAMM010000388">
    <property type="protein sequence ID" value="CAK8987227.1"/>
    <property type="molecule type" value="Genomic_DNA"/>
</dbReference>
<keyword evidence="9" id="KW-0472">Membrane</keyword>
<evidence type="ECO:0000259" key="10">
    <source>
        <dbReference type="Pfam" id="PF00107"/>
    </source>
</evidence>
<feature type="transmembrane region" description="Helical" evidence="9">
    <location>
        <begin position="182"/>
        <end position="203"/>
    </location>
</feature>
<dbReference type="EMBL" id="CAXAMM010007522">
    <property type="protein sequence ID" value="CAK9014554.1"/>
    <property type="molecule type" value="Genomic_DNA"/>
</dbReference>
<protein>
    <recommendedName>
        <fullName evidence="3">alcohol dehydrogenase</fullName>
        <ecNumber evidence="3">1.1.1.1</ecNumber>
    </recommendedName>
</protein>
<dbReference type="InterPro" id="IPR002328">
    <property type="entry name" value="ADH_Zn_CS"/>
</dbReference>
<evidence type="ECO:0000256" key="2">
    <source>
        <dbReference type="ARBA" id="ARBA00008072"/>
    </source>
</evidence>
<gene>
    <name evidence="13" type="ORF">SCF082_LOCUS12371</name>
    <name evidence="12" type="ORF">SCF082_LOCUS882</name>
</gene>
<keyword evidence="4 8" id="KW-0479">Metal-binding</keyword>
<evidence type="ECO:0000256" key="5">
    <source>
        <dbReference type="ARBA" id="ARBA00022833"/>
    </source>
</evidence>
<reference evidence="12 14" key="1">
    <citation type="submission" date="2024-02" db="EMBL/GenBank/DDBJ databases">
        <authorList>
            <person name="Chen Y."/>
            <person name="Shah S."/>
            <person name="Dougan E. K."/>
            <person name="Thang M."/>
            <person name="Chan C."/>
        </authorList>
    </citation>
    <scope>NUCLEOTIDE SEQUENCE [LARGE SCALE GENOMIC DNA]</scope>
</reference>
<evidence type="ECO:0000256" key="4">
    <source>
        <dbReference type="ARBA" id="ARBA00022723"/>
    </source>
</evidence>